<name>A0A1F5FGJ4_9BACT</name>
<dbReference type="FunFam" id="3.40.50.720:FF:000021">
    <property type="entry name" value="D-3-phosphoglycerate dehydrogenase"/>
    <property type="match status" value="1"/>
</dbReference>
<dbReference type="SUPFAM" id="SSF51735">
    <property type="entry name" value="NAD(P)-binding Rossmann-fold domains"/>
    <property type="match status" value="1"/>
</dbReference>
<dbReference type="AlphaFoldDB" id="A0A1F5FGJ4"/>
<dbReference type="GO" id="GO:0016616">
    <property type="term" value="F:oxidoreductase activity, acting on the CH-OH group of donors, NAD or NADP as acceptor"/>
    <property type="evidence" value="ECO:0007669"/>
    <property type="project" value="InterPro"/>
</dbReference>
<dbReference type="SUPFAM" id="SSF52283">
    <property type="entry name" value="Formate/glycerate dehydrogenase catalytic domain-like"/>
    <property type="match status" value="1"/>
</dbReference>
<keyword evidence="2" id="KW-0028">Amino-acid biosynthesis</keyword>
<evidence type="ECO:0000256" key="4">
    <source>
        <dbReference type="ARBA" id="ARBA00023027"/>
    </source>
</evidence>
<dbReference type="InterPro" id="IPR006140">
    <property type="entry name" value="D-isomer_DH_NAD-bd"/>
</dbReference>
<evidence type="ECO:0000256" key="2">
    <source>
        <dbReference type="ARBA" id="ARBA00022605"/>
    </source>
</evidence>
<comment type="caution">
    <text evidence="8">The sequence shown here is derived from an EMBL/GenBank/DDBJ whole genome shotgun (WGS) entry which is preliminary data.</text>
</comment>
<proteinExistence type="inferred from homology"/>
<gene>
    <name evidence="8" type="ORF">A2Y64_05585</name>
</gene>
<feature type="domain" description="D-isomer specific 2-hydroxyacid dehydrogenase catalytic" evidence="6">
    <location>
        <begin position="3"/>
        <end position="300"/>
    </location>
</feature>
<evidence type="ECO:0008006" key="10">
    <source>
        <dbReference type="Google" id="ProtNLM"/>
    </source>
</evidence>
<organism evidence="8 9">
    <name type="scientific">Candidatus Coatesbacteria bacterium RBG_13_66_14</name>
    <dbReference type="NCBI Taxonomy" id="1817816"/>
    <lineage>
        <taxon>Bacteria</taxon>
        <taxon>Candidatus Coatesiibacteriota</taxon>
    </lineage>
</organism>
<evidence type="ECO:0000256" key="1">
    <source>
        <dbReference type="ARBA" id="ARBA00005854"/>
    </source>
</evidence>
<dbReference type="InterPro" id="IPR036291">
    <property type="entry name" value="NAD(P)-bd_dom_sf"/>
</dbReference>
<dbReference type="PROSITE" id="PS00671">
    <property type="entry name" value="D_2_HYDROXYACID_DH_3"/>
    <property type="match status" value="1"/>
</dbReference>
<dbReference type="PANTHER" id="PTHR42789">
    <property type="entry name" value="D-ISOMER SPECIFIC 2-HYDROXYACID DEHYDROGENASE FAMILY PROTEIN (AFU_ORTHOLOGUE AFUA_6G10090)"/>
    <property type="match status" value="1"/>
</dbReference>
<evidence type="ECO:0000256" key="5">
    <source>
        <dbReference type="RuleBase" id="RU003719"/>
    </source>
</evidence>
<evidence type="ECO:0000259" key="7">
    <source>
        <dbReference type="Pfam" id="PF02826"/>
    </source>
</evidence>
<dbReference type="EMBL" id="MFAF01000028">
    <property type="protein sequence ID" value="OGD78703.1"/>
    <property type="molecule type" value="Genomic_DNA"/>
</dbReference>
<dbReference type="Proteomes" id="UP000177187">
    <property type="component" value="Unassembled WGS sequence"/>
</dbReference>
<evidence type="ECO:0000313" key="8">
    <source>
        <dbReference type="EMBL" id="OGD78703.1"/>
    </source>
</evidence>
<reference evidence="8 9" key="1">
    <citation type="journal article" date="2016" name="Nat. Commun.">
        <title>Thousands of microbial genomes shed light on interconnected biogeochemical processes in an aquifer system.</title>
        <authorList>
            <person name="Anantharaman K."/>
            <person name="Brown C.T."/>
            <person name="Hug L.A."/>
            <person name="Sharon I."/>
            <person name="Castelle C.J."/>
            <person name="Probst A.J."/>
            <person name="Thomas B.C."/>
            <person name="Singh A."/>
            <person name="Wilkins M.J."/>
            <person name="Karaoz U."/>
            <person name="Brodie E.L."/>
            <person name="Williams K.H."/>
            <person name="Hubbard S.S."/>
            <person name="Banfield J.F."/>
        </authorList>
    </citation>
    <scope>NUCLEOTIDE SEQUENCE [LARGE SCALE GENOMIC DNA]</scope>
</reference>
<dbReference type="PROSITE" id="PS00065">
    <property type="entry name" value="D_2_HYDROXYACID_DH_1"/>
    <property type="match status" value="1"/>
</dbReference>
<dbReference type="PANTHER" id="PTHR42789:SF1">
    <property type="entry name" value="D-ISOMER SPECIFIC 2-HYDROXYACID DEHYDROGENASE FAMILY PROTEIN (AFU_ORTHOLOGUE AFUA_6G10090)"/>
    <property type="match status" value="1"/>
</dbReference>
<dbReference type="InterPro" id="IPR050857">
    <property type="entry name" value="D-2-hydroxyacid_DH"/>
</dbReference>
<protein>
    <recommendedName>
        <fullName evidence="10">3-phosphoglycerate dehydrogenase</fullName>
    </recommendedName>
</protein>
<keyword evidence="4" id="KW-0520">NAD</keyword>
<evidence type="ECO:0000313" key="9">
    <source>
        <dbReference type="Proteomes" id="UP000177187"/>
    </source>
</evidence>
<dbReference type="Pfam" id="PF02826">
    <property type="entry name" value="2-Hacid_dh_C"/>
    <property type="match status" value="1"/>
</dbReference>
<keyword evidence="3 5" id="KW-0560">Oxidoreductase</keyword>
<dbReference type="CDD" id="cd12173">
    <property type="entry name" value="PGDH_4"/>
    <property type="match status" value="1"/>
</dbReference>
<feature type="domain" description="D-isomer specific 2-hydroxyacid dehydrogenase NAD-binding" evidence="7">
    <location>
        <begin position="105"/>
        <end position="276"/>
    </location>
</feature>
<comment type="similarity">
    <text evidence="1 5">Belongs to the D-isomer specific 2-hydroxyacid dehydrogenase family.</text>
</comment>
<dbReference type="GO" id="GO:0051287">
    <property type="term" value="F:NAD binding"/>
    <property type="evidence" value="ECO:0007669"/>
    <property type="project" value="InterPro"/>
</dbReference>
<dbReference type="Pfam" id="PF00389">
    <property type="entry name" value="2-Hacid_dh"/>
    <property type="match status" value="1"/>
</dbReference>
<accession>A0A1F5FGJ4</accession>
<dbReference type="InterPro" id="IPR029753">
    <property type="entry name" value="D-isomer_DH_CS"/>
</dbReference>
<dbReference type="PROSITE" id="PS00670">
    <property type="entry name" value="D_2_HYDROXYACID_DH_2"/>
    <property type="match status" value="1"/>
</dbReference>
<dbReference type="Gene3D" id="3.40.50.720">
    <property type="entry name" value="NAD(P)-binding Rossmann-like Domain"/>
    <property type="match status" value="2"/>
</dbReference>
<sequence length="302" mass="32652">MKVLICDAVAEDAVKMMQSAGHEVTVKTGMTPEELVAEVPGYEVAIVRSATKFRQPAIDAGTSLKLIMRGGVGIDNIDADYAREKGILVWNTPAASSAGVAELAIGLMFAVSRHICRADISTKKGKWEKKLFKGNELGGKVLGIIGLGRIGTEVAKRAKGLGMSVVGFDPLVEECDYARMVTFDRLLADSDIITLHLPHTKDTHHIISGPEFEKMKKDVILINVARGGVVNEEALVRALESGKVGRAAVDVFEVEPMDPKNPLTKFDNVILTPHIGASSVESQGRIGYELVDKLERFVKGNY</sequence>
<dbReference type="STRING" id="1817816.A2Y64_05585"/>
<evidence type="ECO:0000256" key="3">
    <source>
        <dbReference type="ARBA" id="ARBA00023002"/>
    </source>
</evidence>
<dbReference type="InterPro" id="IPR006139">
    <property type="entry name" value="D-isomer_2_OHA_DH_cat_dom"/>
</dbReference>
<dbReference type="InterPro" id="IPR029752">
    <property type="entry name" value="D-isomer_DH_CS1"/>
</dbReference>
<evidence type="ECO:0000259" key="6">
    <source>
        <dbReference type="Pfam" id="PF00389"/>
    </source>
</evidence>
<dbReference type="GO" id="GO:0008652">
    <property type="term" value="P:amino acid biosynthetic process"/>
    <property type="evidence" value="ECO:0007669"/>
    <property type="project" value="UniProtKB-KW"/>
</dbReference>